<proteinExistence type="predicted"/>
<name>A0A7S3CWQ4_9EUKA</name>
<dbReference type="AlphaFoldDB" id="A0A7S3CWQ4"/>
<evidence type="ECO:0000256" key="1">
    <source>
        <dbReference type="SAM" id="Phobius"/>
    </source>
</evidence>
<keyword evidence="1" id="KW-0472">Membrane</keyword>
<keyword evidence="1" id="KW-1133">Transmembrane helix</keyword>
<dbReference type="EMBL" id="HBIB01002684">
    <property type="protein sequence ID" value="CAE0239613.1"/>
    <property type="molecule type" value="Transcribed_RNA"/>
</dbReference>
<gene>
    <name evidence="2" type="ORF">PBIL07802_LOCUS1762</name>
</gene>
<protein>
    <submittedName>
        <fullName evidence="2">Uncharacterized protein</fullName>
    </submittedName>
</protein>
<reference evidence="2" key="1">
    <citation type="submission" date="2021-01" db="EMBL/GenBank/DDBJ databases">
        <authorList>
            <person name="Corre E."/>
            <person name="Pelletier E."/>
            <person name="Niang G."/>
            <person name="Scheremetjew M."/>
            <person name="Finn R."/>
            <person name="Kale V."/>
            <person name="Holt S."/>
            <person name="Cochrane G."/>
            <person name="Meng A."/>
            <person name="Brown T."/>
            <person name="Cohen L."/>
        </authorList>
    </citation>
    <scope>NUCLEOTIDE SEQUENCE</scope>
    <source>
        <strain evidence="2">NIES-2562</strain>
    </source>
</reference>
<accession>A0A7S3CWQ4</accession>
<evidence type="ECO:0000313" key="2">
    <source>
        <dbReference type="EMBL" id="CAE0239613.1"/>
    </source>
</evidence>
<feature type="transmembrane region" description="Helical" evidence="1">
    <location>
        <begin position="6"/>
        <end position="27"/>
    </location>
</feature>
<organism evidence="2">
    <name type="scientific">Palpitomonas bilix</name>
    <dbReference type="NCBI Taxonomy" id="652834"/>
    <lineage>
        <taxon>Eukaryota</taxon>
        <taxon>Eukaryota incertae sedis</taxon>
    </lineage>
</organism>
<sequence>MKKDWRIHALLGIPGGFLTFYGIEYVVKNMYNGKLYDPKPKLKDDAESVPYFKHEPWPYPGDKDAVEKFATTKRELNPAFLEQPFVKKGLLKPGVVPAGKSNADEEKKMRALREDMREQTFRHFYDSGLFNSADELTHPRLRRERILKEKGHWIEESDE</sequence>
<keyword evidence="1" id="KW-0812">Transmembrane</keyword>